<feature type="binding site" evidence="12">
    <location>
        <position position="410"/>
    </location>
    <ligand>
        <name>[4Fe-4S] cluster</name>
        <dbReference type="ChEBI" id="CHEBI:49883"/>
        <label>2</label>
        <note>4Fe-4S-substrate</note>
    </ligand>
</feature>
<sequence length="469" mass="51731">MIKTSPTASQRAQCSTSERLTSGSSPSWGVGTSRPARSAVVAPPATPARAASHSKSATSVRILFVPCSRRPVSGTLRPERRHRPSPWAPNATKPLITPPRSLAYRQPGHHLWHVCHGNPHRFGSASQHVGDQLNSPLLPALVDRFGRSITYLRVSVTDRCDFRCVYCMSEHMSFLPRRELLTLEELDRICTAFVARGVRKLRITGGEPLVRKNIMWLFEALARHLQSGQLDELTLTTNGSQLKRFAKELKAASVERINVSLDTLQPDRFRAITRWGDIGTVMEGLDAADAAGLKVKINAVALKGTNEDEIGDLITFAHGRGYDLTLIETMPLGEIDGARHDQYLPLSIVRARLLDRWTLEDIPHQTGGPARYVRVRETGGRLGFITPMTHNFCESCNRVRLTCTGTLYMCLGQEDAVDLREPLRAGSSDAALHAAIDEAMLLKPKGHDFVIDRRAGRPAVARHMSVTGG</sequence>
<feature type="region of interest" description="Disordered" evidence="13">
    <location>
        <begin position="1"/>
        <end position="55"/>
    </location>
</feature>
<dbReference type="Gene3D" id="3.20.20.70">
    <property type="entry name" value="Aldolase class I"/>
    <property type="match status" value="1"/>
</dbReference>
<comment type="pathway">
    <text evidence="12">Cofactor biosynthesis; molybdopterin biosynthesis.</text>
</comment>
<dbReference type="InterPro" id="IPR000385">
    <property type="entry name" value="MoaA_NifB_PqqE_Fe-S-bd_CS"/>
</dbReference>
<dbReference type="SUPFAM" id="SSF102114">
    <property type="entry name" value="Radical SAM enzymes"/>
    <property type="match status" value="1"/>
</dbReference>
<evidence type="ECO:0000259" key="14">
    <source>
        <dbReference type="PROSITE" id="PS51918"/>
    </source>
</evidence>
<feature type="binding site" evidence="12">
    <location>
        <position position="206"/>
    </location>
    <ligand>
        <name>S-adenosyl-L-methionine</name>
        <dbReference type="ChEBI" id="CHEBI:59789"/>
    </ligand>
</feature>
<dbReference type="InterPro" id="IPR050105">
    <property type="entry name" value="MoCo_biosynth_MoaA/MoaC"/>
</dbReference>
<comment type="function">
    <text evidence="12">Catalyzes the cyclization of GTP to (8S)-3',8-cyclo-7,8-dihydroguanosine 5'-triphosphate.</text>
</comment>
<comment type="similarity">
    <text evidence="12">Belongs to the radical SAM superfamily. MoaA family.</text>
</comment>
<evidence type="ECO:0000256" key="8">
    <source>
        <dbReference type="ARBA" id="ARBA00023134"/>
    </source>
</evidence>
<dbReference type="Pfam" id="PF04055">
    <property type="entry name" value="Radical_SAM"/>
    <property type="match status" value="1"/>
</dbReference>
<dbReference type="PANTHER" id="PTHR22960:SF0">
    <property type="entry name" value="MOLYBDENUM COFACTOR BIOSYNTHESIS PROTEIN 1"/>
    <property type="match status" value="1"/>
</dbReference>
<accession>A0A6I3KL26</accession>
<dbReference type="InterPro" id="IPR013785">
    <property type="entry name" value="Aldolase_TIM"/>
</dbReference>
<feature type="region of interest" description="Disordered" evidence="13">
    <location>
        <begin position="73"/>
        <end position="98"/>
    </location>
</feature>
<evidence type="ECO:0000256" key="7">
    <source>
        <dbReference type="ARBA" id="ARBA00023014"/>
    </source>
</evidence>
<keyword evidence="8 12" id="KW-0342">GTP-binding</keyword>
<evidence type="ECO:0000256" key="5">
    <source>
        <dbReference type="ARBA" id="ARBA00022741"/>
    </source>
</evidence>
<keyword evidence="3 12" id="KW-0949">S-adenosyl-L-methionine</keyword>
<comment type="catalytic activity">
    <reaction evidence="11 12">
        <text>GTP + AH2 + S-adenosyl-L-methionine = (8S)-3',8-cyclo-7,8-dihydroguanosine 5'-triphosphate + 5'-deoxyadenosine + L-methionine + A + H(+)</text>
        <dbReference type="Rhea" id="RHEA:49576"/>
        <dbReference type="ChEBI" id="CHEBI:13193"/>
        <dbReference type="ChEBI" id="CHEBI:15378"/>
        <dbReference type="ChEBI" id="CHEBI:17319"/>
        <dbReference type="ChEBI" id="CHEBI:17499"/>
        <dbReference type="ChEBI" id="CHEBI:37565"/>
        <dbReference type="ChEBI" id="CHEBI:57844"/>
        <dbReference type="ChEBI" id="CHEBI:59789"/>
        <dbReference type="ChEBI" id="CHEBI:131766"/>
        <dbReference type="EC" id="4.1.99.22"/>
    </reaction>
</comment>
<keyword evidence="5 12" id="KW-0547">Nucleotide-binding</keyword>
<dbReference type="AlphaFoldDB" id="A0A6I3KL26"/>
<dbReference type="SFLD" id="SFLDS00029">
    <property type="entry name" value="Radical_SAM"/>
    <property type="match status" value="1"/>
</dbReference>
<feature type="binding site" evidence="12">
    <location>
        <position position="202"/>
    </location>
    <ligand>
        <name>GTP</name>
        <dbReference type="ChEBI" id="CHEBI:37565"/>
    </ligand>
</feature>
<dbReference type="UniPathway" id="UPA00344"/>
<evidence type="ECO:0000256" key="1">
    <source>
        <dbReference type="ARBA" id="ARBA00012167"/>
    </source>
</evidence>
<dbReference type="InterPro" id="IPR013483">
    <property type="entry name" value="MoaA"/>
</dbReference>
<dbReference type="CDD" id="cd01335">
    <property type="entry name" value="Radical_SAM"/>
    <property type="match status" value="1"/>
</dbReference>
<dbReference type="SMART" id="SM00729">
    <property type="entry name" value="Elp3"/>
    <property type="match status" value="1"/>
</dbReference>
<dbReference type="Pfam" id="PF06463">
    <property type="entry name" value="Mob_synth_C"/>
    <property type="match status" value="1"/>
</dbReference>
<keyword evidence="6 12" id="KW-0408">Iron</keyword>
<dbReference type="SFLD" id="SFLDG01386">
    <property type="entry name" value="main_SPASM_domain-containing"/>
    <property type="match status" value="1"/>
</dbReference>
<dbReference type="GO" id="GO:0046872">
    <property type="term" value="F:metal ion binding"/>
    <property type="evidence" value="ECO:0007669"/>
    <property type="project" value="UniProtKB-KW"/>
</dbReference>
<feature type="binding site" evidence="12">
    <location>
        <position position="160"/>
    </location>
    <ligand>
        <name>[4Fe-4S] cluster</name>
        <dbReference type="ChEBI" id="CHEBI:49883"/>
        <label>1</label>
        <note>4Fe-4S-S-AdoMet</note>
    </ligand>
</feature>
<name>A0A6I3KL26_9HYPH</name>
<evidence type="ECO:0000256" key="6">
    <source>
        <dbReference type="ARBA" id="ARBA00023004"/>
    </source>
</evidence>
<organism evidence="15 16">
    <name type="scientific">Hyphomicrobium album</name>
    <dbReference type="NCBI Taxonomy" id="2665159"/>
    <lineage>
        <taxon>Bacteria</taxon>
        <taxon>Pseudomonadati</taxon>
        <taxon>Pseudomonadota</taxon>
        <taxon>Alphaproteobacteria</taxon>
        <taxon>Hyphomicrobiales</taxon>
        <taxon>Hyphomicrobiaceae</taxon>
        <taxon>Hyphomicrobium</taxon>
    </lineage>
</organism>
<evidence type="ECO:0000313" key="15">
    <source>
        <dbReference type="EMBL" id="MTD94437.1"/>
    </source>
</evidence>
<dbReference type="EMBL" id="WMBQ01000001">
    <property type="protein sequence ID" value="MTD94437.1"/>
    <property type="molecule type" value="Genomic_DNA"/>
</dbReference>
<feature type="binding site" evidence="12">
    <location>
        <begin position="398"/>
        <end position="400"/>
    </location>
    <ligand>
        <name>GTP</name>
        <dbReference type="ChEBI" id="CHEBI:37565"/>
    </ligand>
</feature>
<evidence type="ECO:0000313" key="16">
    <source>
        <dbReference type="Proteomes" id="UP000440694"/>
    </source>
</evidence>
<evidence type="ECO:0000256" key="13">
    <source>
        <dbReference type="SAM" id="MobiDB-lite"/>
    </source>
</evidence>
<keyword evidence="9 12" id="KW-0501">Molybdenum cofactor biosynthesis</keyword>
<feature type="binding site" evidence="12">
    <location>
        <position position="167"/>
    </location>
    <ligand>
        <name>[4Fe-4S] cluster</name>
        <dbReference type="ChEBI" id="CHEBI:49883"/>
        <label>1</label>
        <note>4Fe-4S-S-AdoMet</note>
    </ligand>
</feature>
<feature type="binding site" evidence="12">
    <location>
        <position position="396"/>
    </location>
    <ligand>
        <name>[4Fe-4S] cluster</name>
        <dbReference type="ChEBI" id="CHEBI:49883"/>
        <label>2</label>
        <note>4Fe-4S-substrate</note>
    </ligand>
</feature>
<dbReference type="Proteomes" id="UP000440694">
    <property type="component" value="Unassembled WGS sequence"/>
</dbReference>
<keyword evidence="2 12" id="KW-0004">4Fe-4S</keyword>
<dbReference type="SFLD" id="SFLDG01383">
    <property type="entry name" value="cyclic_pyranopterin_phosphate"/>
    <property type="match status" value="1"/>
</dbReference>
<gene>
    <name evidence="12 15" type="primary">moaA</name>
    <name evidence="15" type="ORF">GIW81_08830</name>
</gene>
<evidence type="ECO:0000256" key="2">
    <source>
        <dbReference type="ARBA" id="ARBA00022485"/>
    </source>
</evidence>
<proteinExistence type="inferred from homology"/>
<feature type="binding site" evidence="12">
    <location>
        <position position="236"/>
    </location>
    <ligand>
        <name>GTP</name>
        <dbReference type="ChEBI" id="CHEBI:37565"/>
    </ligand>
</feature>
<dbReference type="InterPro" id="IPR007197">
    <property type="entry name" value="rSAM"/>
</dbReference>
<reference evidence="15 16" key="1">
    <citation type="submission" date="2019-11" db="EMBL/GenBank/DDBJ databases">
        <title>Identification of a novel strain.</title>
        <authorList>
            <person name="Xu Q."/>
            <person name="Wang G."/>
        </authorList>
    </citation>
    <scope>NUCLEOTIDE SEQUENCE [LARGE SCALE GENOMIC DNA]</scope>
    <source>
        <strain evidence="16">xq</strain>
    </source>
</reference>
<dbReference type="InterPro" id="IPR040064">
    <property type="entry name" value="MoaA-like"/>
</dbReference>
<feature type="binding site" evidence="12">
    <location>
        <position position="164"/>
    </location>
    <ligand>
        <name>[4Fe-4S] cluster</name>
        <dbReference type="ChEBI" id="CHEBI:49883"/>
        <label>1</label>
        <note>4Fe-4S-S-AdoMet</note>
    </ligand>
</feature>
<feature type="binding site" evidence="12">
    <location>
        <position position="153"/>
    </location>
    <ligand>
        <name>GTP</name>
        <dbReference type="ChEBI" id="CHEBI:37565"/>
    </ligand>
</feature>
<keyword evidence="10 12" id="KW-0456">Lyase</keyword>
<evidence type="ECO:0000256" key="4">
    <source>
        <dbReference type="ARBA" id="ARBA00022723"/>
    </source>
</evidence>
<dbReference type="GO" id="GO:0061799">
    <property type="term" value="F:cyclic pyranopterin monophosphate synthase activity"/>
    <property type="evidence" value="ECO:0007669"/>
    <property type="project" value="TreeGrafter"/>
</dbReference>
<dbReference type="HAMAP" id="MF_01225_B">
    <property type="entry name" value="MoaA_B"/>
    <property type="match status" value="1"/>
</dbReference>
<feature type="binding site" evidence="12">
    <location>
        <position position="330"/>
    </location>
    <ligand>
        <name>S-adenosyl-L-methionine</name>
        <dbReference type="ChEBI" id="CHEBI:59789"/>
    </ligand>
</feature>
<feature type="domain" description="Radical SAM core" evidence="14">
    <location>
        <begin position="144"/>
        <end position="369"/>
    </location>
</feature>
<protein>
    <recommendedName>
        <fullName evidence="1 12">GTP 3',8-cyclase</fullName>
        <ecNumber evidence="1 12">4.1.99.22</ecNumber>
    </recommendedName>
    <alternativeName>
        <fullName evidence="12">Molybdenum cofactor biosynthesis protein A</fullName>
    </alternativeName>
</protein>
<dbReference type="GO" id="GO:0061798">
    <property type="term" value="F:GTP 3',8'-cyclase activity"/>
    <property type="evidence" value="ECO:0007669"/>
    <property type="project" value="UniProtKB-UniRule"/>
</dbReference>
<evidence type="ECO:0000256" key="10">
    <source>
        <dbReference type="ARBA" id="ARBA00023239"/>
    </source>
</evidence>
<evidence type="ECO:0000256" key="9">
    <source>
        <dbReference type="ARBA" id="ARBA00023150"/>
    </source>
</evidence>
<keyword evidence="7 12" id="KW-0411">Iron-sulfur</keyword>
<feature type="compositionally biased region" description="Polar residues" evidence="13">
    <location>
        <begin position="1"/>
        <end position="27"/>
    </location>
</feature>
<dbReference type="EC" id="4.1.99.22" evidence="1 12"/>
<dbReference type="GO" id="GO:0051539">
    <property type="term" value="F:4 iron, 4 sulfur cluster binding"/>
    <property type="evidence" value="ECO:0007669"/>
    <property type="project" value="UniProtKB-UniRule"/>
</dbReference>
<feature type="binding site" evidence="12">
    <location>
        <position position="260"/>
    </location>
    <ligand>
        <name>S-adenosyl-L-methionine</name>
        <dbReference type="ChEBI" id="CHEBI:59789"/>
    </ligand>
</feature>
<keyword evidence="4 12" id="KW-0479">Metal-binding</keyword>
<dbReference type="InterPro" id="IPR010505">
    <property type="entry name" value="MoaA_twitch"/>
</dbReference>
<feature type="compositionally biased region" description="Low complexity" evidence="13">
    <location>
        <begin position="33"/>
        <end position="51"/>
    </location>
</feature>
<dbReference type="GO" id="GO:0005525">
    <property type="term" value="F:GTP binding"/>
    <property type="evidence" value="ECO:0007669"/>
    <property type="project" value="UniProtKB-UniRule"/>
</dbReference>
<dbReference type="PROSITE" id="PS51918">
    <property type="entry name" value="RADICAL_SAM"/>
    <property type="match status" value="1"/>
</dbReference>
<dbReference type="GO" id="GO:0006777">
    <property type="term" value="P:Mo-molybdopterin cofactor biosynthetic process"/>
    <property type="evidence" value="ECO:0007669"/>
    <property type="project" value="UniProtKB-UniRule"/>
</dbReference>
<dbReference type="PANTHER" id="PTHR22960">
    <property type="entry name" value="MOLYBDOPTERIN COFACTOR SYNTHESIS PROTEIN A"/>
    <property type="match status" value="1"/>
</dbReference>
<dbReference type="PROSITE" id="PS01305">
    <property type="entry name" value="MOAA_NIFB_PQQE"/>
    <property type="match status" value="1"/>
</dbReference>
<dbReference type="CDD" id="cd21117">
    <property type="entry name" value="Twitch_MoaA"/>
    <property type="match status" value="1"/>
</dbReference>
<feature type="binding site" evidence="12">
    <location>
        <position position="296"/>
    </location>
    <ligand>
        <name>GTP</name>
        <dbReference type="ChEBI" id="CHEBI:37565"/>
    </ligand>
</feature>
<comment type="subunit">
    <text evidence="12">Monomer and homodimer.</text>
</comment>
<dbReference type="InterPro" id="IPR006638">
    <property type="entry name" value="Elp3/MiaA/NifB-like_rSAM"/>
</dbReference>
<feature type="binding site" evidence="12">
    <location>
        <position position="393"/>
    </location>
    <ligand>
        <name>[4Fe-4S] cluster</name>
        <dbReference type="ChEBI" id="CHEBI:49883"/>
        <label>2</label>
        <note>4Fe-4S-substrate</note>
    </ligand>
</feature>
<evidence type="ECO:0000256" key="12">
    <source>
        <dbReference type="HAMAP-Rule" id="MF_01225"/>
    </source>
</evidence>
<evidence type="ECO:0000256" key="3">
    <source>
        <dbReference type="ARBA" id="ARBA00022691"/>
    </source>
</evidence>
<dbReference type="GO" id="GO:1904047">
    <property type="term" value="F:S-adenosyl-L-methionine binding"/>
    <property type="evidence" value="ECO:0007669"/>
    <property type="project" value="UniProtKB-UniRule"/>
</dbReference>
<evidence type="ECO:0000256" key="11">
    <source>
        <dbReference type="ARBA" id="ARBA00048697"/>
    </source>
</evidence>
<feature type="binding site" evidence="12">
    <location>
        <position position="166"/>
    </location>
    <ligand>
        <name>S-adenosyl-L-methionine</name>
        <dbReference type="ChEBI" id="CHEBI:59789"/>
    </ligand>
</feature>
<comment type="caution">
    <text evidence="15">The sequence shown here is derived from an EMBL/GenBank/DDBJ whole genome shotgun (WGS) entry which is preliminary data.</text>
</comment>
<dbReference type="InterPro" id="IPR058240">
    <property type="entry name" value="rSAM_sf"/>
</dbReference>
<dbReference type="SFLD" id="SFLDG01067">
    <property type="entry name" value="SPASM/twitch_domain_containing"/>
    <property type="match status" value="1"/>
</dbReference>
<dbReference type="NCBIfam" id="TIGR02666">
    <property type="entry name" value="moaA"/>
    <property type="match status" value="1"/>
</dbReference>
<keyword evidence="16" id="KW-1185">Reference proteome</keyword>
<comment type="cofactor">
    <cofactor evidence="12">
        <name>[4Fe-4S] cluster</name>
        <dbReference type="ChEBI" id="CHEBI:49883"/>
    </cofactor>
    <text evidence="12">Binds 2 [4Fe-4S] clusters. Binds 1 [4Fe-4S] cluster coordinated with 3 cysteines and an exchangeable S-adenosyl-L-methionine and 1 [4Fe-4S] cluster coordinated with 3 cysteines and the GTP-derived substrate.</text>
</comment>